<reference evidence="10" key="1">
    <citation type="submission" date="2020-08" db="EMBL/GenBank/DDBJ databases">
        <title>Multicomponent nature underlies the extraordinary mechanical properties of spider dragline silk.</title>
        <authorList>
            <person name="Kono N."/>
            <person name="Nakamura H."/>
            <person name="Mori M."/>
            <person name="Yoshida Y."/>
            <person name="Ohtoshi R."/>
            <person name="Malay A.D."/>
            <person name="Moran D.A.P."/>
            <person name="Tomita M."/>
            <person name="Numata K."/>
            <person name="Arakawa K."/>
        </authorList>
    </citation>
    <scope>NUCLEOTIDE SEQUENCE</scope>
</reference>
<keyword evidence="11" id="KW-1185">Reference proteome</keyword>
<evidence type="ECO:0000256" key="7">
    <source>
        <dbReference type="SAM" id="Phobius"/>
    </source>
</evidence>
<dbReference type="GO" id="GO:0016020">
    <property type="term" value="C:membrane"/>
    <property type="evidence" value="ECO:0007669"/>
    <property type="project" value="UniProtKB-SubCell"/>
</dbReference>
<dbReference type="InterPro" id="IPR003961">
    <property type="entry name" value="FN3_dom"/>
</dbReference>
<protein>
    <recommendedName>
        <fullName evidence="12">Nephrin</fullName>
    </recommendedName>
</protein>
<dbReference type="InterPro" id="IPR013162">
    <property type="entry name" value="CD80_C2-set"/>
</dbReference>
<dbReference type="SUPFAM" id="SSF48726">
    <property type="entry name" value="Immunoglobulin"/>
    <property type="match status" value="5"/>
</dbReference>
<dbReference type="InterPro" id="IPR003599">
    <property type="entry name" value="Ig_sub"/>
</dbReference>
<feature type="domain" description="Ig-like" evidence="8">
    <location>
        <begin position="385"/>
        <end position="478"/>
    </location>
</feature>
<dbReference type="EMBL" id="BMAW01012957">
    <property type="protein sequence ID" value="GFT31204.1"/>
    <property type="molecule type" value="Genomic_DNA"/>
</dbReference>
<dbReference type="Pfam" id="PF07686">
    <property type="entry name" value="V-set"/>
    <property type="match status" value="1"/>
</dbReference>
<dbReference type="CDD" id="cd00096">
    <property type="entry name" value="Ig"/>
    <property type="match status" value="1"/>
</dbReference>
<feature type="domain" description="Ig-like" evidence="8">
    <location>
        <begin position="15"/>
        <end position="133"/>
    </location>
</feature>
<proteinExistence type="predicted"/>
<dbReference type="InterPro" id="IPR003598">
    <property type="entry name" value="Ig_sub2"/>
</dbReference>
<organism evidence="10 11">
    <name type="scientific">Nephila pilipes</name>
    <name type="common">Giant wood spider</name>
    <name type="synonym">Nephila maculata</name>
    <dbReference type="NCBI Taxonomy" id="299642"/>
    <lineage>
        <taxon>Eukaryota</taxon>
        <taxon>Metazoa</taxon>
        <taxon>Ecdysozoa</taxon>
        <taxon>Arthropoda</taxon>
        <taxon>Chelicerata</taxon>
        <taxon>Arachnida</taxon>
        <taxon>Araneae</taxon>
        <taxon>Araneomorphae</taxon>
        <taxon>Entelegynae</taxon>
        <taxon>Araneoidea</taxon>
        <taxon>Nephilidae</taxon>
        <taxon>Nephila</taxon>
    </lineage>
</organism>
<evidence type="ECO:0000256" key="4">
    <source>
        <dbReference type="ARBA" id="ARBA00023136"/>
    </source>
</evidence>
<feature type="domain" description="Ig-like" evidence="8">
    <location>
        <begin position="286"/>
        <end position="380"/>
    </location>
</feature>
<evidence type="ECO:0000313" key="11">
    <source>
        <dbReference type="Proteomes" id="UP000887013"/>
    </source>
</evidence>
<feature type="domain" description="Ig-like" evidence="8">
    <location>
        <begin position="483"/>
        <end position="568"/>
    </location>
</feature>
<comment type="subcellular location">
    <subcellularLocation>
        <location evidence="1">Membrane</location>
        <topology evidence="1">Single-pass membrane protein</topology>
    </subcellularLocation>
</comment>
<dbReference type="PANTHER" id="PTHR23278:SF19">
    <property type="entry name" value="OBSCURIN"/>
    <property type="match status" value="1"/>
</dbReference>
<feature type="region of interest" description="Disordered" evidence="6">
    <location>
        <begin position="877"/>
        <end position="910"/>
    </location>
</feature>
<evidence type="ECO:0000259" key="8">
    <source>
        <dbReference type="PROSITE" id="PS50835"/>
    </source>
</evidence>
<evidence type="ECO:0000313" key="10">
    <source>
        <dbReference type="EMBL" id="GFT31204.1"/>
    </source>
</evidence>
<keyword evidence="2 7" id="KW-0812">Transmembrane</keyword>
<dbReference type="InterPro" id="IPR036179">
    <property type="entry name" value="Ig-like_dom_sf"/>
</dbReference>
<dbReference type="InterPro" id="IPR013783">
    <property type="entry name" value="Ig-like_fold"/>
</dbReference>
<dbReference type="SMART" id="SM00409">
    <property type="entry name" value="IG"/>
    <property type="match status" value="4"/>
</dbReference>
<evidence type="ECO:0000256" key="6">
    <source>
        <dbReference type="SAM" id="MobiDB-lite"/>
    </source>
</evidence>
<evidence type="ECO:0000256" key="3">
    <source>
        <dbReference type="ARBA" id="ARBA00022989"/>
    </source>
</evidence>
<feature type="domain" description="Ig-like" evidence="8">
    <location>
        <begin position="181"/>
        <end position="279"/>
    </location>
</feature>
<dbReference type="Pfam" id="PF13927">
    <property type="entry name" value="Ig_3"/>
    <property type="match status" value="1"/>
</dbReference>
<dbReference type="InterPro" id="IPR036116">
    <property type="entry name" value="FN3_sf"/>
</dbReference>
<evidence type="ECO:0000256" key="1">
    <source>
        <dbReference type="ARBA" id="ARBA00004167"/>
    </source>
</evidence>
<dbReference type="PROSITE" id="PS50853">
    <property type="entry name" value="FN3"/>
    <property type="match status" value="1"/>
</dbReference>
<keyword evidence="3 7" id="KW-1133">Transmembrane helix</keyword>
<keyword evidence="5" id="KW-1015">Disulfide bond</keyword>
<name>A0A8X6TLC4_NEPPI</name>
<dbReference type="Pfam" id="PF08205">
    <property type="entry name" value="C2-set_2"/>
    <property type="match status" value="1"/>
</dbReference>
<feature type="transmembrane region" description="Helical" evidence="7">
    <location>
        <begin position="684"/>
        <end position="707"/>
    </location>
</feature>
<sequence>MVLGRIRITSQEGIPGIKLRTMVFEEENQQLPEYHAVTGGRAELPCNITQHSTEDKVSLVLWYKEDARAPIYSVDARNSPLEKAKHFPGATLGSRAYFETFTKPTILRIEPIQEKDAGIYRCRVDYRWARTFTHSMMLNVIVPPKETIILDTESNELSGVIGPYDEGSELRLRCESIGVPPKETIILDTESNELSGVIGPYDEGSELRLRCESIGGYPPPTVTWWRGSTLLDDTFETLPEGVVRNDLSFTTLQRSDLLMVLTCNANNNNATVAVATSVKINLNLKPIEARITSLRRTLSAGRRAELECTSTGSRPASRISWWIGTTQLTNTSESFSPDRNRTTSILNLWPTSDHNNKYLGCRAENPMLPGQPVEDGWTLNVSYVPRVMLSVKIDHGKQPTASEGSDVRFLCEIKANPWVIDVGWLSEDGRMMNEPDIGVIIANNTLIIKRVQRKHAGNYQCYATNSEGTGHSEKVYLKVNYSPVCQAGQKIVYGVAKGEPARVECSVDAEPSDVSFRWNFNNTLEQHDILSFTSSGPTSVATYIPRSLKDFGKLYCWAKNKVGDQQVPCIFNVIPAGSPDQVRNCSITNYTSDSLRIECEEGYDGGLQQKFYLEIYNEAQEYLEKNLTRLEPVFNVLDLTASTGYILVIYAANMKGKSQSVVIKGSTEPAPRSEQGFSSESINIILGVMIGVVAALVFVAGIAVFIIRMREEEREAGSREGPAREKDEILLKKNLVDPSEHDGKDPDVIPPQNSYCAEMEQPGGIPNMLLPPNDYIGPEERANYRIEAVQEMPFDPVPQKSGLYEAGFTGSLQRNPKHRQEAYIDFCPNQPVVAPNICQYDANAVPFATLDYHRRPPQAMVGGVMCHPEIEDERRTLPRGRSGMHNPNFHGSREVYTPPRGRRTTISTPV</sequence>
<feature type="domain" description="Fibronectin type-III" evidence="9">
    <location>
        <begin position="581"/>
        <end position="670"/>
    </location>
</feature>
<evidence type="ECO:0000259" key="9">
    <source>
        <dbReference type="PROSITE" id="PS50853"/>
    </source>
</evidence>
<dbReference type="Proteomes" id="UP000887013">
    <property type="component" value="Unassembled WGS sequence"/>
</dbReference>
<evidence type="ECO:0008006" key="12">
    <source>
        <dbReference type="Google" id="ProtNLM"/>
    </source>
</evidence>
<comment type="caution">
    <text evidence="10">The sequence shown here is derived from an EMBL/GenBank/DDBJ whole genome shotgun (WGS) entry which is preliminary data.</text>
</comment>
<keyword evidence="4 7" id="KW-0472">Membrane</keyword>
<feature type="region of interest" description="Disordered" evidence="6">
    <location>
        <begin position="714"/>
        <end position="746"/>
    </location>
</feature>
<dbReference type="InterPro" id="IPR013106">
    <property type="entry name" value="Ig_V-set"/>
</dbReference>
<dbReference type="SMART" id="SM00408">
    <property type="entry name" value="IGc2"/>
    <property type="match status" value="3"/>
</dbReference>
<dbReference type="SUPFAM" id="SSF49265">
    <property type="entry name" value="Fibronectin type III"/>
    <property type="match status" value="1"/>
</dbReference>
<accession>A0A8X6TLC4</accession>
<dbReference type="OrthoDB" id="10006996at2759"/>
<dbReference type="PANTHER" id="PTHR23278">
    <property type="entry name" value="SIDESTEP PROTEIN"/>
    <property type="match status" value="1"/>
</dbReference>
<evidence type="ECO:0000256" key="5">
    <source>
        <dbReference type="ARBA" id="ARBA00023157"/>
    </source>
</evidence>
<dbReference type="AlphaFoldDB" id="A0A8X6TLC4"/>
<evidence type="ECO:0000256" key="2">
    <source>
        <dbReference type="ARBA" id="ARBA00022692"/>
    </source>
</evidence>
<dbReference type="InterPro" id="IPR007110">
    <property type="entry name" value="Ig-like_dom"/>
</dbReference>
<dbReference type="Gene3D" id="2.60.40.10">
    <property type="entry name" value="Immunoglobulins"/>
    <property type="match status" value="5"/>
</dbReference>
<dbReference type="PROSITE" id="PS50835">
    <property type="entry name" value="IG_LIKE"/>
    <property type="match status" value="5"/>
</dbReference>
<gene>
    <name evidence="10" type="primary">AVEN_140776_1</name>
    <name evidence="10" type="ORF">NPIL_192902</name>
</gene>